<keyword evidence="5" id="KW-1185">Reference proteome</keyword>
<evidence type="ECO:0000256" key="2">
    <source>
        <dbReference type="ARBA" id="ARBA00022840"/>
    </source>
</evidence>
<dbReference type="STRING" id="796604.A0A2X0MC49"/>
<name>A0A2X0MC49_9BASI</name>
<accession>A0A2X0MC49</accession>
<organism evidence="4 5">
    <name type="scientific">Microbotryum silenes-dioicae</name>
    <dbReference type="NCBI Taxonomy" id="796604"/>
    <lineage>
        <taxon>Eukaryota</taxon>
        <taxon>Fungi</taxon>
        <taxon>Dikarya</taxon>
        <taxon>Basidiomycota</taxon>
        <taxon>Pucciniomycotina</taxon>
        <taxon>Microbotryomycetes</taxon>
        <taxon>Microbotryales</taxon>
        <taxon>Microbotryaceae</taxon>
        <taxon>Microbotryum</taxon>
    </lineage>
</organism>
<keyword evidence="2" id="KW-0067">ATP-binding</keyword>
<dbReference type="Gene3D" id="3.40.50.300">
    <property type="entry name" value="P-loop containing nucleotide triphosphate hydrolases"/>
    <property type="match status" value="1"/>
</dbReference>
<dbReference type="AlphaFoldDB" id="A0A2X0MC49"/>
<comment type="similarity">
    <text evidence="3">Belongs to the KTI12 family.</text>
</comment>
<gene>
    <name evidence="4" type="primary">BQ5605_C007g04804</name>
    <name evidence="4" type="ORF">BQ5605_C007G04804</name>
</gene>
<dbReference type="GO" id="GO:0005524">
    <property type="term" value="F:ATP binding"/>
    <property type="evidence" value="ECO:0007669"/>
    <property type="project" value="UniProtKB-KW"/>
</dbReference>
<evidence type="ECO:0000256" key="1">
    <source>
        <dbReference type="ARBA" id="ARBA00022741"/>
    </source>
</evidence>
<dbReference type="Proteomes" id="UP000249464">
    <property type="component" value="Unassembled WGS sequence"/>
</dbReference>
<dbReference type="Pfam" id="PF08433">
    <property type="entry name" value="KTI12"/>
    <property type="match status" value="1"/>
</dbReference>
<dbReference type="EMBL" id="FQNC01000045">
    <property type="protein sequence ID" value="SGY63520.1"/>
    <property type="molecule type" value="Genomic_DNA"/>
</dbReference>
<reference evidence="4 5" key="1">
    <citation type="submission" date="2016-11" db="EMBL/GenBank/DDBJ databases">
        <authorList>
            <person name="Jaros S."/>
            <person name="Januszkiewicz K."/>
            <person name="Wedrychowicz H."/>
        </authorList>
    </citation>
    <scope>NUCLEOTIDE SEQUENCE [LARGE SCALE GENOMIC DNA]</scope>
</reference>
<sequence length="331" mass="36311">MALVTFVGYPSSGKSTRAQELQRLLAVKLAHPSTPPHLAKLQVVMISDESLHISKSAYDDSRTEKPARATLFSAAVRVMRSDTIAIIDAMNYIKGSRYQMYCAAREAGIRTCTVFVATPPNTCQEWNMTREESSRYSEATSVFSRLASSVSGRLLSKDSPHSLENLISRFEEPRSAARWDSPLITIAHFDPPLDPTTAADSSEAASLGSAEGERIWDAITSGDIKPANVATIVVQTSSTSYLTVLENTTTTLIQTLLSQQSLSPLSGPTKLVLPVSLKPITVEITLHRPVSMPQLQRFKRQFSKLNQQAGKELPVEKIGQLFADYLQDGLR</sequence>
<protein>
    <submittedName>
        <fullName evidence="4">BQ5605_C007g04804 protein</fullName>
    </submittedName>
</protein>
<dbReference type="PANTHER" id="PTHR12435">
    <property type="match status" value="1"/>
</dbReference>
<dbReference type="InterPro" id="IPR013641">
    <property type="entry name" value="KTI12/PSTK"/>
</dbReference>
<proteinExistence type="inferred from homology"/>
<evidence type="ECO:0000313" key="4">
    <source>
        <dbReference type="EMBL" id="SGY63520.1"/>
    </source>
</evidence>
<dbReference type="InterPro" id="IPR027417">
    <property type="entry name" value="P-loop_NTPase"/>
</dbReference>
<dbReference type="SUPFAM" id="SSF52540">
    <property type="entry name" value="P-loop containing nucleoside triphosphate hydrolases"/>
    <property type="match status" value="1"/>
</dbReference>
<keyword evidence="1" id="KW-0547">Nucleotide-binding</keyword>
<evidence type="ECO:0000256" key="3">
    <source>
        <dbReference type="ARBA" id="ARBA00025768"/>
    </source>
</evidence>
<evidence type="ECO:0000313" key="5">
    <source>
        <dbReference type="Proteomes" id="UP000249464"/>
    </source>
</evidence>